<feature type="region of interest" description="Disordered" evidence="1">
    <location>
        <begin position="1"/>
        <end position="21"/>
    </location>
</feature>
<comment type="caution">
    <text evidence="2">The sequence shown here is derived from an EMBL/GenBank/DDBJ whole genome shotgun (WGS) entry which is preliminary data.</text>
</comment>
<evidence type="ECO:0000256" key="1">
    <source>
        <dbReference type="SAM" id="MobiDB-lite"/>
    </source>
</evidence>
<evidence type="ECO:0000313" key="2">
    <source>
        <dbReference type="EMBL" id="KAJ3507800.1"/>
    </source>
</evidence>
<dbReference type="OrthoDB" id="2985092at2759"/>
<evidence type="ECO:0000313" key="3">
    <source>
        <dbReference type="Proteomes" id="UP001148786"/>
    </source>
</evidence>
<gene>
    <name evidence="2" type="ORF">NLJ89_g6099</name>
</gene>
<dbReference type="AlphaFoldDB" id="A0A9W8MUE0"/>
<reference evidence="2" key="1">
    <citation type="submission" date="2022-07" db="EMBL/GenBank/DDBJ databases">
        <title>Genome Sequence of Agrocybe chaxingu.</title>
        <authorList>
            <person name="Buettner E."/>
        </authorList>
    </citation>
    <scope>NUCLEOTIDE SEQUENCE</scope>
    <source>
        <strain evidence="2">MP-N11</strain>
    </source>
</reference>
<dbReference type="Proteomes" id="UP001148786">
    <property type="component" value="Unassembled WGS sequence"/>
</dbReference>
<proteinExistence type="predicted"/>
<keyword evidence="3" id="KW-1185">Reference proteome</keyword>
<name>A0A9W8MUE0_9AGAR</name>
<sequence length="133" mass="14294">MHSLLPPANQAGIPLPKTPQNPATFEDIGQAVQYLRALDWTRVGPHPNPATNREIGEAEVYKTSLILSCMFGPTAPPWLAGLRAHIQNVQAATDADLRNDTNAIRSTDDTALLTDDEQQITSHEEALEGGSGA</sequence>
<accession>A0A9W8MUE0</accession>
<organism evidence="2 3">
    <name type="scientific">Agrocybe chaxingu</name>
    <dbReference type="NCBI Taxonomy" id="84603"/>
    <lineage>
        <taxon>Eukaryota</taxon>
        <taxon>Fungi</taxon>
        <taxon>Dikarya</taxon>
        <taxon>Basidiomycota</taxon>
        <taxon>Agaricomycotina</taxon>
        <taxon>Agaricomycetes</taxon>
        <taxon>Agaricomycetidae</taxon>
        <taxon>Agaricales</taxon>
        <taxon>Agaricineae</taxon>
        <taxon>Strophariaceae</taxon>
        <taxon>Agrocybe</taxon>
    </lineage>
</organism>
<dbReference type="EMBL" id="JANKHO010000624">
    <property type="protein sequence ID" value="KAJ3507800.1"/>
    <property type="molecule type" value="Genomic_DNA"/>
</dbReference>
<protein>
    <submittedName>
        <fullName evidence="2">Uncharacterized protein</fullName>
    </submittedName>
</protein>